<dbReference type="Pfam" id="PF05057">
    <property type="entry name" value="DUF676"/>
    <property type="match status" value="1"/>
</dbReference>
<evidence type="ECO:0000259" key="1">
    <source>
        <dbReference type="Pfam" id="PF05057"/>
    </source>
</evidence>
<protein>
    <recommendedName>
        <fullName evidence="1">DUF676 domain-containing protein</fullName>
    </recommendedName>
</protein>
<dbReference type="SUPFAM" id="SSF53474">
    <property type="entry name" value="alpha/beta-Hydrolases"/>
    <property type="match status" value="1"/>
</dbReference>
<gene>
    <name evidence="2" type="ORF">PROFUN_10590</name>
</gene>
<evidence type="ECO:0000313" key="2">
    <source>
        <dbReference type="EMBL" id="PRP81841.1"/>
    </source>
</evidence>
<dbReference type="InterPro" id="IPR029058">
    <property type="entry name" value="AB_hydrolase_fold"/>
</dbReference>
<dbReference type="PANTHER" id="PTHR12482">
    <property type="entry name" value="LIPASE ROG1-RELATED-RELATED"/>
    <property type="match status" value="1"/>
</dbReference>
<dbReference type="OrthoDB" id="273452at2759"/>
<dbReference type="InterPro" id="IPR044294">
    <property type="entry name" value="Lipase-like"/>
</dbReference>
<comment type="caution">
    <text evidence="2">The sequence shown here is derived from an EMBL/GenBank/DDBJ whole genome shotgun (WGS) entry which is preliminary data.</text>
</comment>
<proteinExistence type="predicted"/>
<dbReference type="InParanoid" id="A0A2P6ND17"/>
<dbReference type="PANTHER" id="PTHR12482:SF62">
    <property type="entry name" value="LIPASE ROG1-RELATED"/>
    <property type="match status" value="1"/>
</dbReference>
<accession>A0A2P6ND17</accession>
<name>A0A2P6ND17_9EUKA</name>
<evidence type="ECO:0000313" key="3">
    <source>
        <dbReference type="Proteomes" id="UP000241769"/>
    </source>
</evidence>
<dbReference type="AlphaFoldDB" id="A0A2P6ND17"/>
<sequence length="384" mass="43670">MLLEIGEPAPPHQLSAHQQLRSTISEADRLIRAEGMADDSIRWMNVVVLSHGIDAPLGNTDRDMHYIADRLRDIPDFDLIIDAEDNHGRTREGIDVCGKRLAAEVIEVLEYQKKHVHFRLSLIGHSLGGLIIRSCLKHLYEKESTWSRIVPVSYMSLTTPHLGVRRPTGLFNYFIDFVARLWYNGRTKLVLEDQDETGIPLLFRMSDPDGPYMKALASFSHRYLFAITQNDIVVPYCSASMSSHNPYAVQSKPLSHRIIGHSGFPKHLSGGEHLSSVDEAGHCPLSALSALPGFERAEDIDRSFRQHDPHYELEYSPRMVLELNSLHWRRVDLEFNGHFSHDFVIRKATIPFVVDANEAGEFAAQKFLGLLQHDHEEARAEKRE</sequence>
<dbReference type="Proteomes" id="UP000241769">
    <property type="component" value="Unassembled WGS sequence"/>
</dbReference>
<dbReference type="InterPro" id="IPR007751">
    <property type="entry name" value="DUF676_lipase-like"/>
</dbReference>
<organism evidence="2 3">
    <name type="scientific">Planoprotostelium fungivorum</name>
    <dbReference type="NCBI Taxonomy" id="1890364"/>
    <lineage>
        <taxon>Eukaryota</taxon>
        <taxon>Amoebozoa</taxon>
        <taxon>Evosea</taxon>
        <taxon>Variosea</taxon>
        <taxon>Cavosteliida</taxon>
        <taxon>Cavosteliaceae</taxon>
        <taxon>Planoprotostelium</taxon>
    </lineage>
</organism>
<dbReference type="EMBL" id="MDYQ01000116">
    <property type="protein sequence ID" value="PRP81841.1"/>
    <property type="molecule type" value="Genomic_DNA"/>
</dbReference>
<dbReference type="Gene3D" id="3.40.50.1820">
    <property type="entry name" value="alpha/beta hydrolase"/>
    <property type="match status" value="1"/>
</dbReference>
<keyword evidence="3" id="KW-1185">Reference proteome</keyword>
<reference evidence="2 3" key="1">
    <citation type="journal article" date="2018" name="Genome Biol. Evol.">
        <title>Multiple Roots of Fruiting Body Formation in Amoebozoa.</title>
        <authorList>
            <person name="Hillmann F."/>
            <person name="Forbes G."/>
            <person name="Novohradska S."/>
            <person name="Ferling I."/>
            <person name="Riege K."/>
            <person name="Groth M."/>
            <person name="Westermann M."/>
            <person name="Marz M."/>
            <person name="Spaller T."/>
            <person name="Winckler T."/>
            <person name="Schaap P."/>
            <person name="Glockner G."/>
        </authorList>
    </citation>
    <scope>NUCLEOTIDE SEQUENCE [LARGE SCALE GENOMIC DNA]</scope>
    <source>
        <strain evidence="2 3">Jena</strain>
    </source>
</reference>
<feature type="domain" description="DUF676" evidence="1">
    <location>
        <begin position="45"/>
        <end position="241"/>
    </location>
</feature>